<dbReference type="EMBL" id="CP144921">
    <property type="protein sequence ID" value="WWA31188.1"/>
    <property type="molecule type" value="Genomic_DNA"/>
</dbReference>
<dbReference type="Proteomes" id="UP001341136">
    <property type="component" value="Chromosome"/>
</dbReference>
<sequence length="52" mass="6143">MSEDLAARFLALKQDFEKRLCRELTAQESILLQEMMAKEEKKEMPYSSQFCP</sequence>
<proteinExistence type="predicted"/>
<protein>
    <submittedName>
        <fullName evidence="1">Uncharacterized protein</fullName>
    </submittedName>
</protein>
<accession>A0ABZ2D1K5</accession>
<name>A0ABZ2D1K5_9BACI</name>
<reference evidence="1 2" key="1">
    <citation type="submission" date="2024-01" db="EMBL/GenBank/DDBJ databases">
        <title>Culturomics analysis of mouse respiratory tract.</title>
        <authorList>
            <person name="Phillips A.M."/>
            <person name="Collette N.M."/>
            <person name="Mageeney C.M."/>
            <person name="Sinha A."/>
            <person name="Hern K.E."/>
            <person name="Arkin A.P."/>
            <person name="Williams K.P."/>
            <person name="Branda S."/>
        </authorList>
    </citation>
    <scope>NUCLEOTIDE SEQUENCE [LARGE SCALE GENOMIC DNA]</scope>
    <source>
        <strain evidence="1 2">CP20</strain>
    </source>
</reference>
<dbReference type="RefSeq" id="WP_011248146.1">
    <property type="nucleotide sequence ID" value="NZ_CP144921.1"/>
</dbReference>
<evidence type="ECO:0000313" key="1">
    <source>
        <dbReference type="EMBL" id="WWA31188.1"/>
    </source>
</evidence>
<evidence type="ECO:0000313" key="2">
    <source>
        <dbReference type="Proteomes" id="UP001341136"/>
    </source>
</evidence>
<gene>
    <name evidence="1" type="ORF">V5G21_05130</name>
</gene>
<keyword evidence="2" id="KW-1185">Reference proteome</keyword>
<organism evidence="1 2">
    <name type="scientific">Shouchella rhizosphaerae</name>
    <dbReference type="NCBI Taxonomy" id="866786"/>
    <lineage>
        <taxon>Bacteria</taxon>
        <taxon>Bacillati</taxon>
        <taxon>Bacillota</taxon>
        <taxon>Bacilli</taxon>
        <taxon>Bacillales</taxon>
        <taxon>Bacillaceae</taxon>
        <taxon>Shouchella</taxon>
    </lineage>
</organism>